<evidence type="ECO:0000256" key="3">
    <source>
        <dbReference type="ARBA" id="ARBA00022801"/>
    </source>
</evidence>
<evidence type="ECO:0000256" key="1">
    <source>
        <dbReference type="ARBA" id="ARBA00001946"/>
    </source>
</evidence>
<keyword evidence="4" id="KW-0460">Magnesium</keyword>
<name>A0A9D2DXX8_9FIRM</name>
<reference evidence="7" key="1">
    <citation type="journal article" date="2021" name="PeerJ">
        <title>Extensive microbial diversity within the chicken gut microbiome revealed by metagenomics and culture.</title>
        <authorList>
            <person name="Gilroy R."/>
            <person name="Ravi A."/>
            <person name="Getino M."/>
            <person name="Pursley I."/>
            <person name="Horton D.L."/>
            <person name="Alikhan N.F."/>
            <person name="Baker D."/>
            <person name="Gharbi K."/>
            <person name="Hall N."/>
            <person name="Watson M."/>
            <person name="Adriaenssens E.M."/>
            <person name="Foster-Nyarko E."/>
            <person name="Jarju S."/>
            <person name="Secka A."/>
            <person name="Antonio M."/>
            <person name="Oren A."/>
            <person name="Chaudhuri R.R."/>
            <person name="La Ragione R."/>
            <person name="Hildebrand F."/>
            <person name="Pallen M.J."/>
        </authorList>
    </citation>
    <scope>NUCLEOTIDE SEQUENCE</scope>
    <source>
        <strain evidence="7">CHK33-5263</strain>
    </source>
</reference>
<comment type="cofactor">
    <cofactor evidence="1">
        <name>Mg(2+)</name>
        <dbReference type="ChEBI" id="CHEBI:18420"/>
    </cofactor>
</comment>
<organism evidence="7 8">
    <name type="scientific">Candidatus Gallimonas intestinigallinarum</name>
    <dbReference type="NCBI Taxonomy" id="2838604"/>
    <lineage>
        <taxon>Bacteria</taxon>
        <taxon>Bacillati</taxon>
        <taxon>Bacillota</taxon>
        <taxon>Clostridia</taxon>
        <taxon>Candidatus Gallimonas</taxon>
    </lineage>
</organism>
<dbReference type="NCBIfam" id="TIGR00757">
    <property type="entry name" value="RNaseEG"/>
    <property type="match status" value="1"/>
</dbReference>
<keyword evidence="2" id="KW-0479">Metal-binding</keyword>
<gene>
    <name evidence="7" type="ORF">H9812_06605</name>
</gene>
<dbReference type="PANTHER" id="PTHR30001:SF0">
    <property type="entry name" value="RIBONUCLEASE G"/>
    <property type="match status" value="1"/>
</dbReference>
<dbReference type="GO" id="GO:0046872">
    <property type="term" value="F:metal ion binding"/>
    <property type="evidence" value="ECO:0007669"/>
    <property type="project" value="UniProtKB-KW"/>
</dbReference>
<dbReference type="Proteomes" id="UP000824044">
    <property type="component" value="Unassembled WGS sequence"/>
</dbReference>
<dbReference type="PANTHER" id="PTHR30001">
    <property type="entry name" value="RIBONUCLEASE"/>
    <property type="match status" value="1"/>
</dbReference>
<dbReference type="Gene3D" id="2.40.50.140">
    <property type="entry name" value="Nucleic acid-binding proteins"/>
    <property type="match status" value="1"/>
</dbReference>
<evidence type="ECO:0000256" key="5">
    <source>
        <dbReference type="ARBA" id="ARBA00022884"/>
    </source>
</evidence>
<dbReference type="GO" id="GO:0003723">
    <property type="term" value="F:RNA binding"/>
    <property type="evidence" value="ECO:0007669"/>
    <property type="project" value="UniProtKB-KW"/>
</dbReference>
<reference evidence="7" key="2">
    <citation type="submission" date="2021-04" db="EMBL/GenBank/DDBJ databases">
        <authorList>
            <person name="Gilroy R."/>
        </authorList>
    </citation>
    <scope>NUCLEOTIDE SEQUENCE</scope>
    <source>
        <strain evidence="7">CHK33-5263</strain>
    </source>
</reference>
<evidence type="ECO:0000313" key="8">
    <source>
        <dbReference type="Proteomes" id="UP000824044"/>
    </source>
</evidence>
<dbReference type="Pfam" id="PF10150">
    <property type="entry name" value="RNase_E_G"/>
    <property type="match status" value="1"/>
</dbReference>
<keyword evidence="3" id="KW-0378">Hydrolase</keyword>
<dbReference type="GO" id="GO:0006364">
    <property type="term" value="P:rRNA processing"/>
    <property type="evidence" value="ECO:0007669"/>
    <property type="project" value="TreeGrafter"/>
</dbReference>
<accession>A0A9D2DXX8</accession>
<dbReference type="CDD" id="cd04453">
    <property type="entry name" value="S1_RNase_E"/>
    <property type="match status" value="1"/>
</dbReference>
<feature type="domain" description="RNA-binding protein AU-1/Ribonuclease E/G" evidence="6">
    <location>
        <begin position="119"/>
        <end position="388"/>
    </location>
</feature>
<dbReference type="AlphaFoldDB" id="A0A9D2DXX8"/>
<dbReference type="EMBL" id="DXBS01000121">
    <property type="protein sequence ID" value="HIZ25120.1"/>
    <property type="molecule type" value="Genomic_DNA"/>
</dbReference>
<comment type="caution">
    <text evidence="7">The sequence shown here is derived from an EMBL/GenBank/DDBJ whole genome shotgun (WGS) entry which is preliminary data.</text>
</comment>
<dbReference type="GO" id="GO:0016787">
    <property type="term" value="F:hydrolase activity"/>
    <property type="evidence" value="ECO:0007669"/>
    <property type="project" value="UniProtKB-KW"/>
</dbReference>
<dbReference type="GO" id="GO:0004540">
    <property type="term" value="F:RNA nuclease activity"/>
    <property type="evidence" value="ECO:0007669"/>
    <property type="project" value="InterPro"/>
</dbReference>
<dbReference type="InterPro" id="IPR004659">
    <property type="entry name" value="RNase_E/G"/>
</dbReference>
<protein>
    <submittedName>
        <fullName evidence="7">Rne/Rng family ribonuclease</fullName>
    </submittedName>
</protein>
<dbReference type="InterPro" id="IPR019307">
    <property type="entry name" value="RNA-bd_AU-1/RNase_E/G"/>
</dbReference>
<evidence type="ECO:0000313" key="7">
    <source>
        <dbReference type="EMBL" id="HIZ25120.1"/>
    </source>
</evidence>
<dbReference type="InterPro" id="IPR012340">
    <property type="entry name" value="NA-bd_OB-fold"/>
</dbReference>
<keyword evidence="5" id="KW-0694">RNA-binding</keyword>
<evidence type="ECO:0000259" key="6">
    <source>
        <dbReference type="Pfam" id="PF10150"/>
    </source>
</evidence>
<dbReference type="GO" id="GO:0005737">
    <property type="term" value="C:cytoplasm"/>
    <property type="evidence" value="ECO:0007669"/>
    <property type="project" value="TreeGrafter"/>
</dbReference>
<sequence length="498" mass="55927">MKKEWFFDRFCGAQIAVYTEDGIVTEAMIEQENAADLTGTIYKGRVCNLVPGMQAAFISCGLERNCYLPLGEGAARFTSYDGEGNLVSTPDLKEGDEILVQIVKPPRGTKGAKVTCDLSFVGKTLIYLPHTNFLGISRKITDPALRERLLKDADKLREPGAGFIVRTAAATADKRHLRIESEYLKRVWRSVCQTAQSAQVGDAVYREFDLPFRVMRDSLGDGVTRLHVGDQELYEKIVTLARLRPDIGERRVTYCPEEENTFRKYGLTPQLRALCSRTAPMENGGYLVIDRTEAMTVIDVNTGKFTGEDSLEETVFETNLVAVREIARQVRLRNIGGLVAVDFIDMTEEAHRTAIDTALTEALAADRAKCRVMPMSDMCVSMFTRKRTGGDILDFFLSPCPHCTRQGFVYSDQFLAITLRGDLLELFADDYEAAIVDLSRDYMKRLLAGRYLSAEVGGIWKDKRIYLVPHADWHEEKFTVRGDNSGVLNLPDDARLLY</sequence>
<evidence type="ECO:0000256" key="2">
    <source>
        <dbReference type="ARBA" id="ARBA00022723"/>
    </source>
</evidence>
<proteinExistence type="predicted"/>
<dbReference type="SUPFAM" id="SSF50249">
    <property type="entry name" value="Nucleic acid-binding proteins"/>
    <property type="match status" value="1"/>
</dbReference>
<evidence type="ECO:0000256" key="4">
    <source>
        <dbReference type="ARBA" id="ARBA00022842"/>
    </source>
</evidence>